<dbReference type="AlphaFoldDB" id="A0A8J8CAG8"/>
<gene>
    <name evidence="2" type="ORF">EGD98_16425</name>
</gene>
<name>A0A8J8CAG8_9EURY</name>
<feature type="compositionally biased region" description="Basic and acidic residues" evidence="1">
    <location>
        <begin position="39"/>
        <end position="52"/>
    </location>
</feature>
<keyword evidence="3" id="KW-1185">Reference proteome</keyword>
<sequence length="52" mass="6046">MSQRPTETDDGNDWIARHARCRSDGAGPSVIVEDVDDDWDRRHAETRRSRHN</sequence>
<protein>
    <submittedName>
        <fullName evidence="2">Uncharacterized protein</fullName>
    </submittedName>
</protein>
<dbReference type="RefSeq" id="WP_220589491.1">
    <property type="nucleotide sequence ID" value="NZ_RKLQ01000003.1"/>
</dbReference>
<dbReference type="EMBL" id="RKLQ01000003">
    <property type="protein sequence ID" value="MBX0305249.1"/>
    <property type="molecule type" value="Genomic_DNA"/>
</dbReference>
<proteinExistence type="predicted"/>
<accession>A0A8J8CAG8</accession>
<evidence type="ECO:0000256" key="1">
    <source>
        <dbReference type="SAM" id="MobiDB-lite"/>
    </source>
</evidence>
<feature type="region of interest" description="Disordered" evidence="1">
    <location>
        <begin position="20"/>
        <end position="52"/>
    </location>
</feature>
<organism evidence="2 3">
    <name type="scientific">Haloarcula salinisoli</name>
    <dbReference type="NCBI Taxonomy" id="2487746"/>
    <lineage>
        <taxon>Archaea</taxon>
        <taxon>Methanobacteriati</taxon>
        <taxon>Methanobacteriota</taxon>
        <taxon>Stenosarchaea group</taxon>
        <taxon>Halobacteria</taxon>
        <taxon>Halobacteriales</taxon>
        <taxon>Haloarculaceae</taxon>
        <taxon>Haloarcula</taxon>
    </lineage>
</organism>
<comment type="caution">
    <text evidence="2">The sequence shown here is derived from an EMBL/GenBank/DDBJ whole genome shotgun (WGS) entry which is preliminary data.</text>
</comment>
<reference evidence="2" key="1">
    <citation type="submission" date="2021-06" db="EMBL/GenBank/DDBJ databases">
        <title>Halomicroarcula sp. F24A a new haloarchaeum isolated from saline soil.</title>
        <authorList>
            <person name="Duran-Viseras A."/>
            <person name="Sanchez-Porro C."/>
            <person name="Ventosa A."/>
        </authorList>
    </citation>
    <scope>NUCLEOTIDE SEQUENCE</scope>
    <source>
        <strain evidence="2">F24A</strain>
    </source>
</reference>
<evidence type="ECO:0000313" key="2">
    <source>
        <dbReference type="EMBL" id="MBX0305249.1"/>
    </source>
</evidence>
<evidence type="ECO:0000313" key="3">
    <source>
        <dbReference type="Proteomes" id="UP000783863"/>
    </source>
</evidence>
<dbReference type="Proteomes" id="UP000783863">
    <property type="component" value="Unassembled WGS sequence"/>
</dbReference>